<dbReference type="Proteomes" id="UP000540506">
    <property type="component" value="Unassembled WGS sequence"/>
</dbReference>
<dbReference type="PANTHER" id="PTHR11487:SF0">
    <property type="entry name" value="S-ACYL FATTY ACID SYNTHASE THIOESTERASE, MEDIUM CHAIN"/>
    <property type="match status" value="1"/>
</dbReference>
<feature type="domain" description="Thioesterase" evidence="2">
    <location>
        <begin position="15"/>
        <end position="231"/>
    </location>
</feature>
<dbReference type="SUPFAM" id="SSF53474">
    <property type="entry name" value="alpha/beta-Hydrolases"/>
    <property type="match status" value="1"/>
</dbReference>
<sequence length="250" mass="26311">MIRFQPPPPTTGTAVLLIPGIGGTARSVRPLTRALAELPVAVAVRRPSAAGESSEPLPIGARAQLLARQLADGPCPDGLVVVGHSLGAYIALELVHELARGCPGAVRALVVAGQLPPHRQPRHADDGFEDRTLLGKVTGGALPEGLAGEPELLRRLIEQWRGDYQAIDAYTAQARPAERARLAIPLHVWNATEDLAAPSGAALGAWCEYTSAPTAFAIFEGAHDFLSTRAESAAAQLWRLAAPRAEVLHA</sequence>
<dbReference type="PANTHER" id="PTHR11487">
    <property type="entry name" value="THIOESTERASE"/>
    <property type="match status" value="1"/>
</dbReference>
<name>A0A7W7VTH7_KITKI</name>
<evidence type="ECO:0000313" key="4">
    <source>
        <dbReference type="Proteomes" id="UP000540506"/>
    </source>
</evidence>
<dbReference type="AlphaFoldDB" id="A0A7W7VTH7"/>
<dbReference type="Pfam" id="PF00975">
    <property type="entry name" value="Thioesterase"/>
    <property type="match status" value="1"/>
</dbReference>
<comment type="similarity">
    <text evidence="1">Belongs to the thioesterase family.</text>
</comment>
<dbReference type="InterPro" id="IPR012223">
    <property type="entry name" value="TEII"/>
</dbReference>
<dbReference type="GO" id="GO:0008610">
    <property type="term" value="P:lipid biosynthetic process"/>
    <property type="evidence" value="ECO:0007669"/>
    <property type="project" value="TreeGrafter"/>
</dbReference>
<reference evidence="3 4" key="1">
    <citation type="submission" date="2020-08" db="EMBL/GenBank/DDBJ databases">
        <title>Sequencing the genomes of 1000 actinobacteria strains.</title>
        <authorList>
            <person name="Klenk H.-P."/>
        </authorList>
    </citation>
    <scope>NUCLEOTIDE SEQUENCE [LARGE SCALE GENOMIC DNA]</scope>
    <source>
        <strain evidence="3 4">DSM 41654</strain>
    </source>
</reference>
<dbReference type="InterPro" id="IPR001031">
    <property type="entry name" value="Thioesterase"/>
</dbReference>
<gene>
    <name evidence="3" type="ORF">FHR34_000443</name>
</gene>
<dbReference type="RefSeq" id="WP_184933783.1">
    <property type="nucleotide sequence ID" value="NZ_JACHJV010000001.1"/>
</dbReference>
<dbReference type="InterPro" id="IPR029058">
    <property type="entry name" value="AB_hydrolase_fold"/>
</dbReference>
<proteinExistence type="inferred from homology"/>
<accession>A0A7W7VTH7</accession>
<protein>
    <submittedName>
        <fullName evidence="3">Surfactin synthase thioesterase subunit</fullName>
    </submittedName>
</protein>
<dbReference type="EMBL" id="JACHJV010000001">
    <property type="protein sequence ID" value="MBB4921450.1"/>
    <property type="molecule type" value="Genomic_DNA"/>
</dbReference>
<evidence type="ECO:0000313" key="3">
    <source>
        <dbReference type="EMBL" id="MBB4921450.1"/>
    </source>
</evidence>
<organism evidence="3 4">
    <name type="scientific">Kitasatospora kifunensis</name>
    <name type="common">Streptomyces kifunensis</name>
    <dbReference type="NCBI Taxonomy" id="58351"/>
    <lineage>
        <taxon>Bacteria</taxon>
        <taxon>Bacillati</taxon>
        <taxon>Actinomycetota</taxon>
        <taxon>Actinomycetes</taxon>
        <taxon>Kitasatosporales</taxon>
        <taxon>Streptomycetaceae</taxon>
        <taxon>Kitasatospora</taxon>
    </lineage>
</organism>
<comment type="caution">
    <text evidence="3">The sequence shown here is derived from an EMBL/GenBank/DDBJ whole genome shotgun (WGS) entry which is preliminary data.</text>
</comment>
<keyword evidence="4" id="KW-1185">Reference proteome</keyword>
<evidence type="ECO:0000256" key="1">
    <source>
        <dbReference type="ARBA" id="ARBA00007169"/>
    </source>
</evidence>
<evidence type="ECO:0000259" key="2">
    <source>
        <dbReference type="Pfam" id="PF00975"/>
    </source>
</evidence>
<dbReference type="Gene3D" id="3.40.50.1820">
    <property type="entry name" value="alpha/beta hydrolase"/>
    <property type="match status" value="1"/>
</dbReference>